<sequence length="370" mass="41242">MPVLLLARKSAWSVGCIMSINTLARVFTPHDNIVYTANDFRQTLRIAVAGTIALSISTFYNVQYGVFFVVYPLMLMSLVPVFNRHVARQFVFSAAVNCVEMVLIVGYLSQWPVIMTLVVFGLYVMRFRFMSKGPLFLLGSMGVVCQSTMLNFMSYPTTDWHTLMFSNMEACVMAVALSALLHYLIPDVEPRNSPPRIEKDDARIRHESLLSGTVATMIFVIFQICDLSDSLSALMAGILILFPMHYRGAVLSSLWRVVGVVLACLYILVVQLLIYDFSNHMLLMMPLIGLGLAFSARLHVMEKVGAGVGFASITTIGIMFGQNLHPNSDLVFSDLYRITSVTVALLATLTMVFLVHRILNCFAATRFVVE</sequence>
<accession>A0A6N2XJP4</accession>
<dbReference type="PIRSF" id="PIRSF029594">
    <property type="entry name" value="UCP029594"/>
    <property type="match status" value="1"/>
</dbReference>
<dbReference type="InterPro" id="IPR016926">
    <property type="entry name" value="UCP029594"/>
</dbReference>
<proteinExistence type="predicted"/>
<feature type="transmembrane region" description="Helical" evidence="1">
    <location>
        <begin position="253"/>
        <end position="274"/>
    </location>
</feature>
<dbReference type="Proteomes" id="UP000245995">
    <property type="component" value="Chromosome CITRO92"/>
</dbReference>
<feature type="transmembrane region" description="Helical" evidence="1">
    <location>
        <begin position="64"/>
        <end position="82"/>
    </location>
</feature>
<protein>
    <recommendedName>
        <fullName evidence="5">DUF2955 domain-containing protein</fullName>
    </recommendedName>
</protein>
<evidence type="ECO:0000313" key="3">
    <source>
        <dbReference type="EMBL" id="VYT54425.1"/>
    </source>
</evidence>
<keyword evidence="1" id="KW-0812">Transmembrane</keyword>
<dbReference type="Pfam" id="PF11168">
    <property type="entry name" value="DUF2955"/>
    <property type="match status" value="1"/>
</dbReference>
<gene>
    <name evidence="3" type="ORF">CALFYP1_01397</name>
    <name evidence="2" type="ORF">CITRO92_0386</name>
</gene>
<feature type="transmembrane region" description="Helical" evidence="1">
    <location>
        <begin position="102"/>
        <end position="123"/>
    </location>
</feature>
<organism evidence="3">
    <name type="scientific">Citrobacter amalonaticus</name>
    <dbReference type="NCBI Taxonomy" id="35703"/>
    <lineage>
        <taxon>Bacteria</taxon>
        <taxon>Pseudomonadati</taxon>
        <taxon>Pseudomonadota</taxon>
        <taxon>Gammaproteobacteria</taxon>
        <taxon>Enterobacterales</taxon>
        <taxon>Enterobacteriaceae</taxon>
        <taxon>Citrobacter</taxon>
    </lineage>
</organism>
<reference evidence="3" key="2">
    <citation type="submission" date="2019-11" db="EMBL/GenBank/DDBJ databases">
        <authorList>
            <person name="Feng L."/>
        </authorList>
    </citation>
    <scope>NUCLEOTIDE SEQUENCE</scope>
    <source>
        <strain evidence="3">CAmalonaticusLFYP1</strain>
    </source>
</reference>
<dbReference type="InterPro" id="IPR022604">
    <property type="entry name" value="DUF2955"/>
</dbReference>
<feature type="transmembrane region" description="Helical" evidence="1">
    <location>
        <begin position="305"/>
        <end position="324"/>
    </location>
</feature>
<evidence type="ECO:0000313" key="2">
    <source>
        <dbReference type="EMBL" id="SAY80215.1"/>
    </source>
</evidence>
<evidence type="ECO:0000256" key="1">
    <source>
        <dbReference type="SAM" id="Phobius"/>
    </source>
</evidence>
<feature type="transmembrane region" description="Helical" evidence="1">
    <location>
        <begin position="165"/>
        <end position="185"/>
    </location>
</feature>
<feature type="transmembrane region" description="Helical" evidence="1">
    <location>
        <begin position="280"/>
        <end position="298"/>
    </location>
</feature>
<dbReference type="EMBL" id="LT556085">
    <property type="protein sequence ID" value="SAY80215.1"/>
    <property type="molecule type" value="Genomic_DNA"/>
</dbReference>
<dbReference type="AlphaFoldDB" id="A0A6N2XJP4"/>
<feature type="transmembrane region" description="Helical" evidence="1">
    <location>
        <begin position="336"/>
        <end position="356"/>
    </location>
</feature>
<dbReference type="EMBL" id="CACRTI010000020">
    <property type="protein sequence ID" value="VYT54425.1"/>
    <property type="molecule type" value="Genomic_DNA"/>
</dbReference>
<feature type="transmembrane region" description="Helical" evidence="1">
    <location>
        <begin position="135"/>
        <end position="153"/>
    </location>
</feature>
<keyword evidence="1" id="KW-1133">Transmembrane helix</keyword>
<reference evidence="2 4" key="1">
    <citation type="submission" date="2016-04" db="EMBL/GenBank/DDBJ databases">
        <authorList>
            <person name="Regsiter A."/>
            <person name="William W."/>
        </authorList>
    </citation>
    <scope>NUCLEOTIDE SEQUENCE [LARGE SCALE GENOMIC DNA]</scope>
    <source>
        <strain evidence="2 4">92</strain>
    </source>
</reference>
<keyword evidence="1" id="KW-0472">Membrane</keyword>
<name>A0A6N2XJP4_CITAM</name>
<feature type="transmembrane region" description="Helical" evidence="1">
    <location>
        <begin position="230"/>
        <end position="246"/>
    </location>
</feature>
<evidence type="ECO:0008006" key="5">
    <source>
        <dbReference type="Google" id="ProtNLM"/>
    </source>
</evidence>
<evidence type="ECO:0000313" key="4">
    <source>
        <dbReference type="Proteomes" id="UP000245995"/>
    </source>
</evidence>